<protein>
    <submittedName>
        <fullName evidence="1">Uncharacterized protein</fullName>
    </submittedName>
</protein>
<sequence>MASINHLEWQKQLPSPEVLSHFSNPHQRGNKKYIAPKTAKSSKGAISNLKGGRFFTTSHLSCLRKSALSEPWDPCRMFILLFRRFAVPSTRNIHSSKEGLRFCRALC</sequence>
<gene>
    <name evidence="1" type="ORF">CEXT_218321</name>
</gene>
<reference evidence="1 2" key="1">
    <citation type="submission" date="2021-06" db="EMBL/GenBank/DDBJ databases">
        <title>Caerostris extrusa draft genome.</title>
        <authorList>
            <person name="Kono N."/>
            <person name="Arakawa K."/>
        </authorList>
    </citation>
    <scope>NUCLEOTIDE SEQUENCE [LARGE SCALE GENOMIC DNA]</scope>
</reference>
<accession>A0AAV4UIP5</accession>
<name>A0AAV4UIP5_CAEEX</name>
<keyword evidence="2" id="KW-1185">Reference proteome</keyword>
<organism evidence="1 2">
    <name type="scientific">Caerostris extrusa</name>
    <name type="common">Bark spider</name>
    <name type="synonym">Caerostris bankana</name>
    <dbReference type="NCBI Taxonomy" id="172846"/>
    <lineage>
        <taxon>Eukaryota</taxon>
        <taxon>Metazoa</taxon>
        <taxon>Ecdysozoa</taxon>
        <taxon>Arthropoda</taxon>
        <taxon>Chelicerata</taxon>
        <taxon>Arachnida</taxon>
        <taxon>Araneae</taxon>
        <taxon>Araneomorphae</taxon>
        <taxon>Entelegynae</taxon>
        <taxon>Araneoidea</taxon>
        <taxon>Araneidae</taxon>
        <taxon>Caerostris</taxon>
    </lineage>
</organism>
<dbReference type="AlphaFoldDB" id="A0AAV4UIP5"/>
<dbReference type="EMBL" id="BPLR01012939">
    <property type="protein sequence ID" value="GIY57663.1"/>
    <property type="molecule type" value="Genomic_DNA"/>
</dbReference>
<evidence type="ECO:0000313" key="2">
    <source>
        <dbReference type="Proteomes" id="UP001054945"/>
    </source>
</evidence>
<dbReference type="Proteomes" id="UP001054945">
    <property type="component" value="Unassembled WGS sequence"/>
</dbReference>
<evidence type="ECO:0000313" key="1">
    <source>
        <dbReference type="EMBL" id="GIY57663.1"/>
    </source>
</evidence>
<proteinExistence type="predicted"/>
<comment type="caution">
    <text evidence="1">The sequence shown here is derived from an EMBL/GenBank/DDBJ whole genome shotgun (WGS) entry which is preliminary data.</text>
</comment>